<comment type="catalytic activity">
    <reaction evidence="1">
        <text>ATP + protein L-histidine = ADP + protein N-phospho-L-histidine.</text>
        <dbReference type="EC" id="2.7.13.3"/>
    </reaction>
</comment>
<evidence type="ECO:0000256" key="7">
    <source>
        <dbReference type="ARBA" id="ARBA00023125"/>
    </source>
</evidence>
<evidence type="ECO:0000256" key="5">
    <source>
        <dbReference type="ARBA" id="ARBA00022777"/>
    </source>
</evidence>
<dbReference type="FunFam" id="3.30.565.10:FF:000006">
    <property type="entry name" value="Sensor histidine kinase WalK"/>
    <property type="match status" value="1"/>
</dbReference>
<dbReference type="PANTHER" id="PTHR43547">
    <property type="entry name" value="TWO-COMPONENT HISTIDINE KINASE"/>
    <property type="match status" value="1"/>
</dbReference>
<dbReference type="Pfam" id="PF00072">
    <property type="entry name" value="Response_reg"/>
    <property type="match status" value="1"/>
</dbReference>
<dbReference type="InterPro" id="IPR009057">
    <property type="entry name" value="Homeodomain-like_sf"/>
</dbReference>
<dbReference type="CDD" id="cd00075">
    <property type="entry name" value="HATPase"/>
    <property type="match status" value="1"/>
</dbReference>
<dbReference type="InterPro" id="IPR015943">
    <property type="entry name" value="WD40/YVTN_repeat-like_dom_sf"/>
</dbReference>
<dbReference type="InterPro" id="IPR018062">
    <property type="entry name" value="HTH_AraC-typ_CS"/>
</dbReference>
<dbReference type="CDD" id="cd00082">
    <property type="entry name" value="HisKA"/>
    <property type="match status" value="1"/>
</dbReference>
<organism evidence="14 15">
    <name type="scientific">Xylanibacter ruminicola</name>
    <name type="common">Prevotella ruminicola</name>
    <dbReference type="NCBI Taxonomy" id="839"/>
    <lineage>
        <taxon>Bacteria</taxon>
        <taxon>Pseudomonadati</taxon>
        <taxon>Bacteroidota</taxon>
        <taxon>Bacteroidia</taxon>
        <taxon>Bacteroidales</taxon>
        <taxon>Prevotellaceae</taxon>
        <taxon>Xylanibacter</taxon>
    </lineage>
</organism>
<dbReference type="CDD" id="cd17574">
    <property type="entry name" value="REC_OmpR"/>
    <property type="match status" value="1"/>
</dbReference>
<dbReference type="GO" id="GO:0043565">
    <property type="term" value="F:sequence-specific DNA binding"/>
    <property type="evidence" value="ECO:0007669"/>
    <property type="project" value="InterPro"/>
</dbReference>
<dbReference type="PROSITE" id="PS50109">
    <property type="entry name" value="HIS_KIN"/>
    <property type="match status" value="1"/>
</dbReference>
<accession>A0A1M6SU38</accession>
<evidence type="ECO:0000313" key="14">
    <source>
        <dbReference type="EMBL" id="SHK48140.1"/>
    </source>
</evidence>
<proteinExistence type="predicted"/>
<evidence type="ECO:0000256" key="1">
    <source>
        <dbReference type="ARBA" id="ARBA00000085"/>
    </source>
</evidence>
<dbReference type="GO" id="GO:0000155">
    <property type="term" value="F:phosphorelay sensor kinase activity"/>
    <property type="evidence" value="ECO:0007669"/>
    <property type="project" value="InterPro"/>
</dbReference>
<gene>
    <name evidence="14" type="ORF">SAMN05216463_10436</name>
</gene>
<dbReference type="PROSITE" id="PS51257">
    <property type="entry name" value="PROKAR_LIPOPROTEIN"/>
    <property type="match status" value="1"/>
</dbReference>
<dbReference type="SUPFAM" id="SSF47384">
    <property type="entry name" value="Homodimeric domain of signal transducing histidine kinase"/>
    <property type="match status" value="1"/>
</dbReference>
<dbReference type="Pfam" id="PF00512">
    <property type="entry name" value="HisKA"/>
    <property type="match status" value="1"/>
</dbReference>
<keyword evidence="10" id="KW-1133">Transmembrane helix</keyword>
<dbReference type="Gene3D" id="2.130.10.10">
    <property type="entry name" value="YVTN repeat-like/Quinoprotein amine dehydrogenase"/>
    <property type="match status" value="3"/>
</dbReference>
<dbReference type="EMBL" id="FRBD01000004">
    <property type="protein sequence ID" value="SHK48140.1"/>
    <property type="molecule type" value="Genomic_DNA"/>
</dbReference>
<evidence type="ECO:0000256" key="8">
    <source>
        <dbReference type="ARBA" id="ARBA00023163"/>
    </source>
</evidence>
<evidence type="ECO:0000256" key="2">
    <source>
        <dbReference type="ARBA" id="ARBA00012438"/>
    </source>
</evidence>
<dbReference type="Pfam" id="PF12833">
    <property type="entry name" value="HTH_18"/>
    <property type="match status" value="1"/>
</dbReference>
<keyword evidence="7" id="KW-0238">DNA-binding</keyword>
<dbReference type="Gene3D" id="1.10.287.130">
    <property type="match status" value="1"/>
</dbReference>
<dbReference type="InterPro" id="IPR011110">
    <property type="entry name" value="Reg_prop"/>
</dbReference>
<dbReference type="InterPro" id="IPR013783">
    <property type="entry name" value="Ig-like_fold"/>
</dbReference>
<evidence type="ECO:0000256" key="3">
    <source>
        <dbReference type="ARBA" id="ARBA00022553"/>
    </source>
</evidence>
<evidence type="ECO:0000259" key="13">
    <source>
        <dbReference type="PROSITE" id="PS50110"/>
    </source>
</evidence>
<evidence type="ECO:0000256" key="4">
    <source>
        <dbReference type="ARBA" id="ARBA00022679"/>
    </source>
</evidence>
<reference evidence="14 15" key="1">
    <citation type="submission" date="2016-11" db="EMBL/GenBank/DDBJ databases">
        <authorList>
            <person name="Jaros S."/>
            <person name="Januszkiewicz K."/>
            <person name="Wedrychowicz H."/>
        </authorList>
    </citation>
    <scope>NUCLEOTIDE SEQUENCE [LARGE SCALE GENOMIC DNA]</scope>
    <source>
        <strain evidence="14 15">KHT3</strain>
    </source>
</reference>
<dbReference type="Gene3D" id="1.10.10.60">
    <property type="entry name" value="Homeodomain-like"/>
    <property type="match status" value="1"/>
</dbReference>
<dbReference type="SUPFAM" id="SSF55874">
    <property type="entry name" value="ATPase domain of HSP90 chaperone/DNA topoisomerase II/histidine kinase"/>
    <property type="match status" value="1"/>
</dbReference>
<dbReference type="EC" id="2.7.13.3" evidence="2"/>
<keyword evidence="8" id="KW-0804">Transcription</keyword>
<dbReference type="InterPro" id="IPR018060">
    <property type="entry name" value="HTH_AraC"/>
</dbReference>
<evidence type="ECO:0000256" key="10">
    <source>
        <dbReference type="SAM" id="Phobius"/>
    </source>
</evidence>
<evidence type="ECO:0000256" key="6">
    <source>
        <dbReference type="ARBA" id="ARBA00023015"/>
    </source>
</evidence>
<dbReference type="Pfam" id="PF07494">
    <property type="entry name" value="Reg_prop"/>
    <property type="match status" value="4"/>
</dbReference>
<dbReference type="InterPro" id="IPR003661">
    <property type="entry name" value="HisK_dim/P_dom"/>
</dbReference>
<dbReference type="Proteomes" id="UP000184130">
    <property type="component" value="Unassembled WGS sequence"/>
</dbReference>
<dbReference type="InterPro" id="IPR005467">
    <property type="entry name" value="His_kinase_dom"/>
</dbReference>
<dbReference type="GO" id="GO:0003700">
    <property type="term" value="F:DNA-binding transcription factor activity"/>
    <property type="evidence" value="ECO:0007669"/>
    <property type="project" value="InterPro"/>
</dbReference>
<dbReference type="FunFam" id="1.10.287.130:FF:000045">
    <property type="entry name" value="Two-component system sensor histidine kinase/response regulator"/>
    <property type="match status" value="1"/>
</dbReference>
<dbReference type="SMART" id="SM00448">
    <property type="entry name" value="REC"/>
    <property type="match status" value="1"/>
</dbReference>
<dbReference type="InterPro" id="IPR011006">
    <property type="entry name" value="CheY-like_superfamily"/>
</dbReference>
<feature type="domain" description="HTH araC/xylS-type" evidence="11">
    <location>
        <begin position="1254"/>
        <end position="1352"/>
    </location>
</feature>
<dbReference type="InterPro" id="IPR001789">
    <property type="entry name" value="Sig_transdc_resp-reg_receiver"/>
</dbReference>
<dbReference type="Gene3D" id="2.60.40.10">
    <property type="entry name" value="Immunoglobulins"/>
    <property type="match status" value="1"/>
</dbReference>
<dbReference type="Gene3D" id="3.30.565.10">
    <property type="entry name" value="Histidine kinase-like ATPase, C-terminal domain"/>
    <property type="match status" value="1"/>
</dbReference>
<dbReference type="PROSITE" id="PS50110">
    <property type="entry name" value="RESPONSE_REGULATORY"/>
    <property type="match status" value="1"/>
</dbReference>
<dbReference type="SMART" id="SM00388">
    <property type="entry name" value="HisKA"/>
    <property type="match status" value="1"/>
</dbReference>
<dbReference type="SUPFAM" id="SSF101898">
    <property type="entry name" value="NHL repeat"/>
    <property type="match status" value="1"/>
</dbReference>
<dbReference type="PROSITE" id="PS00041">
    <property type="entry name" value="HTH_ARAC_FAMILY_1"/>
    <property type="match status" value="1"/>
</dbReference>
<dbReference type="SMART" id="SM00387">
    <property type="entry name" value="HATPase_c"/>
    <property type="match status" value="1"/>
</dbReference>
<feature type="domain" description="Response regulatory" evidence="13">
    <location>
        <begin position="1105"/>
        <end position="1220"/>
    </location>
</feature>
<feature type="domain" description="Histidine kinase" evidence="12">
    <location>
        <begin position="829"/>
        <end position="1048"/>
    </location>
</feature>
<keyword evidence="10" id="KW-0472">Membrane</keyword>
<feature type="modified residue" description="4-aspartylphosphate" evidence="9">
    <location>
        <position position="1153"/>
    </location>
</feature>
<name>A0A1M6SU38_XYLRU</name>
<dbReference type="SMART" id="SM00342">
    <property type="entry name" value="HTH_ARAC"/>
    <property type="match status" value="1"/>
</dbReference>
<dbReference type="RefSeq" id="WP_073205579.1">
    <property type="nucleotide sequence ID" value="NZ_FRBD01000004.1"/>
</dbReference>
<dbReference type="PRINTS" id="PR00344">
    <property type="entry name" value="BCTRLSENSOR"/>
</dbReference>
<dbReference type="InterPro" id="IPR004358">
    <property type="entry name" value="Sig_transdc_His_kin-like_C"/>
</dbReference>
<feature type="transmembrane region" description="Helical" evidence="10">
    <location>
        <begin position="775"/>
        <end position="793"/>
    </location>
</feature>
<evidence type="ECO:0000313" key="15">
    <source>
        <dbReference type="Proteomes" id="UP000184130"/>
    </source>
</evidence>
<dbReference type="InterPro" id="IPR036097">
    <property type="entry name" value="HisK_dim/P_sf"/>
</dbReference>
<keyword evidence="6" id="KW-0805">Transcription regulation</keyword>
<dbReference type="PROSITE" id="PS01124">
    <property type="entry name" value="HTH_ARAC_FAMILY_2"/>
    <property type="match status" value="1"/>
</dbReference>
<dbReference type="Pfam" id="PF07495">
    <property type="entry name" value="Y_Y_Y"/>
    <property type="match status" value="1"/>
</dbReference>
<dbReference type="PANTHER" id="PTHR43547:SF2">
    <property type="entry name" value="HYBRID SIGNAL TRANSDUCTION HISTIDINE KINASE C"/>
    <property type="match status" value="1"/>
</dbReference>
<keyword evidence="3 9" id="KW-0597">Phosphoprotein</keyword>
<evidence type="ECO:0000259" key="11">
    <source>
        <dbReference type="PROSITE" id="PS01124"/>
    </source>
</evidence>
<evidence type="ECO:0000256" key="9">
    <source>
        <dbReference type="PROSITE-ProRule" id="PRU00169"/>
    </source>
</evidence>
<dbReference type="OrthoDB" id="717811at2"/>
<sequence length="1352" mass="152514">MKPFLSIFASVVCAMMVISCHHQGTPKANRDKDEEHDLVVAQELSNSRVQCMAEDAAGQLWIGTFRGLNRYDGHEYHQYFCTYDSLGLPDNQIQSLLCDKKGRLWVATVNGVCRYTKYDNFENVPMQTGNRNVRKLLMDKKGRLFVYNGMELLQYDEQHNIFLSKINRTMTNQSWGDCFIDAADDILLAGSDNLLIYSGETFKLKKEIKDHKHLGLYFFELLPNGLILASGNGTLLLFDTKSQQPIPLSSEMMDRLTAHGSVLQAACLLENNTILLSTSRNGLFELNLLTHTLRGQDDANFTLPVPDAYVTKIFQDSRKNIWLGTYDKGIFADYYYKEKFGGSDNYLNRVIENSSVLAVAMDKQENLWVSTLRKGLFVYHSTTQKAERIDIAGLPAGEKKNAITHLFCDRDGLLWLSTTNIVMKCQYDGARLNILSQWPVWATMDFEQTDDGTVWASTSSTYIVAFRPGANQPEAKQAFNVDFTFIPSLLKLNDGTMLISAFYQQIMKMDPKTGKLSQQEIPDMQRCIRKSVYIPTDMHQDKHGNVWIGTVSNGLLCYNLQTNQMKRIAGLSCSDVGAIEEDQQGNLWISTMKGLNRLDAKTGSITALYKADGLAGDEFCDRASCRLPNGSLVFGGSDGVTMFNPAEIDTLRKLPLKFCDLKIHNQLVRPMADGPIDAMLDSCSEIRLEHSQNSFSISYTALDFGEYERVHYYYKLDGFDSDWIDAGSRHAAGYANLPSGHYTFRVRTSDSASDEATSDERKISVIVEPAPAFSWWAWLIYLTLAAAIAYYLYRNARRVVAARRAARQAQMEKEQELRTNQMNMSFFANIAHEFRTPLTMIAGPVGQLAKSDSIDGEERSLLSIAQRSIQRMFKLVNQLMDFNKLENDSLRLSVEQIDVVKLMNDICDTFEFNVKEKGLTLNRFGMEDQLMAWTDGDKLEKIVTNLLSNALKFTPRGGRIDVQLDVVDNKVKVSVADTGKGIPEEQCENIFKRYYQLDNQTKAVVNWGTGIGLYYSRRLAELHHGSLTAGNRQEGTGAVFTLVYPMNEQAYTQEERRPLEGDGIADYRIIDTPQAVNVQCSMVRSASPLGLSKNVQLPTDDNRPTILIVDDDTEIINYMRLLFSNDYRLITCLDADTALEEMRAEEPNIVLSDVAMPGKDGYQLCQEIKQDIQLSHIPVILVTAKITAENQVEGLNVGADAYVTKPFEPAVLSALIQSQLKNRDRVRKLLAKATTTEDEGVDNALSEQDKHFMEELYKLMEEELSNSELDVTRITKMLYISRTKLYYKIKGLTGETPSSFFRTYKLNRAAELLKGGKHTVAEIADMTGFSTQSHFSVVFKKQFGVTPTEYKG</sequence>
<dbReference type="InterPro" id="IPR036890">
    <property type="entry name" value="HATPase_C_sf"/>
</dbReference>
<dbReference type="Pfam" id="PF02518">
    <property type="entry name" value="HATPase_c"/>
    <property type="match status" value="1"/>
</dbReference>
<dbReference type="InterPro" id="IPR011047">
    <property type="entry name" value="Quinoprotein_ADH-like_sf"/>
</dbReference>
<keyword evidence="5 14" id="KW-0418">Kinase</keyword>
<evidence type="ECO:0000259" key="12">
    <source>
        <dbReference type="PROSITE" id="PS50109"/>
    </source>
</evidence>
<dbReference type="SUPFAM" id="SSF52172">
    <property type="entry name" value="CheY-like"/>
    <property type="match status" value="1"/>
</dbReference>
<keyword evidence="4" id="KW-0808">Transferase</keyword>
<keyword evidence="10" id="KW-0812">Transmembrane</keyword>
<dbReference type="SUPFAM" id="SSF50998">
    <property type="entry name" value="Quinoprotein alcohol dehydrogenase-like"/>
    <property type="match status" value="1"/>
</dbReference>
<dbReference type="Gene3D" id="3.40.50.2300">
    <property type="match status" value="1"/>
</dbReference>
<dbReference type="SUPFAM" id="SSF46689">
    <property type="entry name" value="Homeodomain-like"/>
    <property type="match status" value="1"/>
</dbReference>
<protein>
    <recommendedName>
        <fullName evidence="2">histidine kinase</fullName>
        <ecNumber evidence="2">2.7.13.3</ecNumber>
    </recommendedName>
</protein>
<dbReference type="InterPro" id="IPR003594">
    <property type="entry name" value="HATPase_dom"/>
</dbReference>
<dbReference type="InterPro" id="IPR011123">
    <property type="entry name" value="Y_Y_Y"/>
</dbReference>